<name>W9SHR9_9ROSA</name>
<feature type="compositionally biased region" description="Basic and acidic residues" evidence="1">
    <location>
        <begin position="105"/>
        <end position="115"/>
    </location>
</feature>
<sequence>MICVPSRGNNDPSYHVYVNVGPTYLTPHLCSFSSPATETAGFARYLHKCIFLRAHTCHLTVNIFQQIGDDSRGRTGEEDRRLINNRSVTMATRSTIARSSATTAMREEGEPKTFDDLETSISMEDR</sequence>
<dbReference type="AlphaFoldDB" id="W9SHR9"/>
<dbReference type="EMBL" id="KE346312">
    <property type="protein sequence ID" value="EXC32727.1"/>
    <property type="molecule type" value="Genomic_DNA"/>
</dbReference>
<gene>
    <name evidence="2" type="ORF">L484_019840</name>
</gene>
<protein>
    <submittedName>
        <fullName evidence="2">Uncharacterized protein</fullName>
    </submittedName>
</protein>
<dbReference type="Proteomes" id="UP000030645">
    <property type="component" value="Unassembled WGS sequence"/>
</dbReference>
<reference evidence="3" key="1">
    <citation type="submission" date="2013-01" db="EMBL/GenBank/DDBJ databases">
        <title>Draft Genome Sequence of a Mulberry Tree, Morus notabilis C.K. Schneid.</title>
        <authorList>
            <person name="He N."/>
            <person name="Zhao S."/>
        </authorList>
    </citation>
    <scope>NUCLEOTIDE SEQUENCE</scope>
</reference>
<evidence type="ECO:0000313" key="3">
    <source>
        <dbReference type="Proteomes" id="UP000030645"/>
    </source>
</evidence>
<evidence type="ECO:0000256" key="1">
    <source>
        <dbReference type="SAM" id="MobiDB-lite"/>
    </source>
</evidence>
<accession>W9SHR9</accession>
<feature type="region of interest" description="Disordered" evidence="1">
    <location>
        <begin position="94"/>
        <end position="126"/>
    </location>
</feature>
<organism evidence="2 3">
    <name type="scientific">Morus notabilis</name>
    <dbReference type="NCBI Taxonomy" id="981085"/>
    <lineage>
        <taxon>Eukaryota</taxon>
        <taxon>Viridiplantae</taxon>
        <taxon>Streptophyta</taxon>
        <taxon>Embryophyta</taxon>
        <taxon>Tracheophyta</taxon>
        <taxon>Spermatophyta</taxon>
        <taxon>Magnoliopsida</taxon>
        <taxon>eudicotyledons</taxon>
        <taxon>Gunneridae</taxon>
        <taxon>Pentapetalae</taxon>
        <taxon>rosids</taxon>
        <taxon>fabids</taxon>
        <taxon>Rosales</taxon>
        <taxon>Moraceae</taxon>
        <taxon>Moreae</taxon>
        <taxon>Morus</taxon>
    </lineage>
</organism>
<proteinExistence type="predicted"/>
<evidence type="ECO:0000313" key="2">
    <source>
        <dbReference type="EMBL" id="EXC32727.1"/>
    </source>
</evidence>
<keyword evidence="3" id="KW-1185">Reference proteome</keyword>
<feature type="compositionally biased region" description="Low complexity" evidence="1">
    <location>
        <begin position="94"/>
        <end position="104"/>
    </location>
</feature>